<evidence type="ECO:0000313" key="2">
    <source>
        <dbReference type="Proteomes" id="UP000273143"/>
    </source>
</evidence>
<dbReference type="KEGG" id="emo:DM558_12330"/>
<dbReference type="AlphaFoldDB" id="A0A3Q9JNZ4"/>
<protein>
    <submittedName>
        <fullName evidence="1">Uncharacterized protein</fullName>
    </submittedName>
</protein>
<keyword evidence="2" id="KW-1185">Reference proteome</keyword>
<name>A0A3Q9JNZ4_9GAMM</name>
<dbReference type="Proteomes" id="UP000273143">
    <property type="component" value="Chromosome"/>
</dbReference>
<evidence type="ECO:0000313" key="1">
    <source>
        <dbReference type="EMBL" id="AZS51507.1"/>
    </source>
</evidence>
<dbReference type="EMBL" id="CP029822">
    <property type="protein sequence ID" value="AZS51507.1"/>
    <property type="molecule type" value="Genomic_DNA"/>
</dbReference>
<reference evidence="2" key="1">
    <citation type="submission" date="2018-06" db="EMBL/GenBank/DDBJ databases">
        <title>Complete genome of Pseudomonas insecticola strain QZS01.</title>
        <authorList>
            <person name="Wang J."/>
            <person name="Su Q."/>
        </authorList>
    </citation>
    <scope>NUCLEOTIDE SEQUENCE [LARGE SCALE GENOMIC DNA]</scope>
    <source>
        <strain evidence="2">QZS01</strain>
    </source>
</reference>
<accession>A0A3Q9JNZ4</accession>
<sequence length="190" mass="22106">MFFFRNILFEPDLMAEITPKKGAAGFILGSSIKDIVKKIGRVNWYESNANIYNKCLQNHGWIGSVYYQSNIGKPYHKGMHSSEYNILKTLIYKNNLIRLSFNKTGKLYVISLGLGYGKSFYNAKPSDNIKLLEKYFKIYFDNQDDVFYLYKESNNDLIPGICFSTNYRVSLEEAPEQIIEFISIHDWSLQ</sequence>
<proteinExistence type="predicted"/>
<gene>
    <name evidence="1" type="ORF">DM558_12330</name>
</gene>
<organism evidence="1 2">
    <name type="scientific">Entomomonas moraniae</name>
    <dbReference type="NCBI Taxonomy" id="2213226"/>
    <lineage>
        <taxon>Bacteria</taxon>
        <taxon>Pseudomonadati</taxon>
        <taxon>Pseudomonadota</taxon>
        <taxon>Gammaproteobacteria</taxon>
        <taxon>Pseudomonadales</taxon>
        <taxon>Pseudomonadaceae</taxon>
        <taxon>Entomomonas</taxon>
    </lineage>
</organism>